<dbReference type="InterPro" id="IPR050983">
    <property type="entry name" value="GST_Omega/HSP26"/>
</dbReference>
<dbReference type="PANTHER" id="PTHR43968">
    <property type="match status" value="1"/>
</dbReference>
<sequence>MKLFHSPSSPFVRKVMACVILRGLEGRVELVATNAHASPDALLGANPLSKVPALLTDEGMAIFDSPVICEYLDGLGDAAPLFPAGPKRIAALVMQALADGMMDAAVARRMNDALPQDDGRKAFSARQKAAVDRALATLEASPPQGLSDIGAISVACALGYLDFRFAHEPWRAAHPKLAAWYEGVAAAPAIARTAPPAA</sequence>
<dbReference type="PROSITE" id="PS50404">
    <property type="entry name" value="GST_NTER"/>
    <property type="match status" value="1"/>
</dbReference>
<dbReference type="EMBL" id="ADVL01000107">
    <property type="protein sequence ID" value="EFH13186.1"/>
    <property type="molecule type" value="Genomic_DNA"/>
</dbReference>
<dbReference type="CDD" id="cd03049">
    <property type="entry name" value="GST_N_3"/>
    <property type="match status" value="1"/>
</dbReference>
<keyword evidence="3" id="KW-1185">Reference proteome</keyword>
<dbReference type="GO" id="GO:0004364">
    <property type="term" value="F:glutathione transferase activity"/>
    <property type="evidence" value="ECO:0007669"/>
    <property type="project" value="UniProtKB-EC"/>
</dbReference>
<dbReference type="Pfam" id="PF13409">
    <property type="entry name" value="GST_N_2"/>
    <property type="match status" value="1"/>
</dbReference>
<name>D5RHN3_9PROT</name>
<dbReference type="PANTHER" id="PTHR43968:SF6">
    <property type="entry name" value="GLUTATHIONE S-TRANSFERASE OMEGA"/>
    <property type="match status" value="1"/>
</dbReference>
<proteinExistence type="predicted"/>
<dbReference type="EC" id="2.5.1.18" evidence="2"/>
<dbReference type="GO" id="GO:0005737">
    <property type="term" value="C:cytoplasm"/>
    <property type="evidence" value="ECO:0007669"/>
    <property type="project" value="TreeGrafter"/>
</dbReference>
<dbReference type="HOGENOM" id="CLU_011226_12_2_5"/>
<evidence type="ECO:0000259" key="1">
    <source>
        <dbReference type="PROSITE" id="PS50404"/>
    </source>
</evidence>
<dbReference type="InterPro" id="IPR036249">
    <property type="entry name" value="Thioredoxin-like_sf"/>
</dbReference>
<organism evidence="2 3">
    <name type="scientific">Pseudoroseomonas cervicalis ATCC 49957</name>
    <dbReference type="NCBI Taxonomy" id="525371"/>
    <lineage>
        <taxon>Bacteria</taxon>
        <taxon>Pseudomonadati</taxon>
        <taxon>Pseudomonadota</taxon>
        <taxon>Alphaproteobacteria</taxon>
        <taxon>Acetobacterales</taxon>
        <taxon>Roseomonadaceae</taxon>
        <taxon>Roseomonas</taxon>
    </lineage>
</organism>
<dbReference type="Proteomes" id="UP000005324">
    <property type="component" value="Unassembled WGS sequence"/>
</dbReference>
<dbReference type="OrthoDB" id="9795329at2"/>
<dbReference type="Gene3D" id="3.40.30.10">
    <property type="entry name" value="Glutaredoxin"/>
    <property type="match status" value="1"/>
</dbReference>
<dbReference type="SUPFAM" id="SSF47616">
    <property type="entry name" value="GST C-terminal domain-like"/>
    <property type="match status" value="1"/>
</dbReference>
<dbReference type="RefSeq" id="WP_007003652.1">
    <property type="nucleotide sequence ID" value="NZ_GG770778.1"/>
</dbReference>
<dbReference type="CDD" id="cd03205">
    <property type="entry name" value="GST_C_6"/>
    <property type="match status" value="1"/>
</dbReference>
<accession>D5RHN3</accession>
<evidence type="ECO:0000313" key="2">
    <source>
        <dbReference type="EMBL" id="EFH13186.1"/>
    </source>
</evidence>
<keyword evidence="2" id="KW-0808">Transferase</keyword>
<dbReference type="InterPro" id="IPR036282">
    <property type="entry name" value="Glutathione-S-Trfase_C_sf"/>
</dbReference>
<gene>
    <name evidence="2" type="primary">gst8</name>
    <name evidence="2" type="ORF">HMPREF0731_0593</name>
</gene>
<dbReference type="Gene3D" id="1.20.1050.10">
    <property type="match status" value="1"/>
</dbReference>
<dbReference type="SUPFAM" id="SSF52833">
    <property type="entry name" value="Thioredoxin-like"/>
    <property type="match status" value="1"/>
</dbReference>
<dbReference type="InterPro" id="IPR004045">
    <property type="entry name" value="Glutathione_S-Trfase_N"/>
</dbReference>
<dbReference type="AlphaFoldDB" id="D5RHN3"/>
<protein>
    <submittedName>
        <fullName evidence="2">Glutathione S-transferase, N-terminal domain protein</fullName>
        <ecNumber evidence="2">2.5.1.18</ecNumber>
    </submittedName>
</protein>
<feature type="domain" description="GST N-terminal" evidence="1">
    <location>
        <begin position="1"/>
        <end position="80"/>
    </location>
</feature>
<comment type="caution">
    <text evidence="2">The sequence shown here is derived from an EMBL/GenBank/DDBJ whole genome shotgun (WGS) entry which is preliminary data.</text>
</comment>
<evidence type="ECO:0000313" key="3">
    <source>
        <dbReference type="Proteomes" id="UP000005324"/>
    </source>
</evidence>
<reference evidence="2 3" key="1">
    <citation type="submission" date="2010-04" db="EMBL/GenBank/DDBJ databases">
        <authorList>
            <person name="Qin X."/>
            <person name="Bachman B."/>
            <person name="Battles P."/>
            <person name="Bell A."/>
            <person name="Bess C."/>
            <person name="Bickham C."/>
            <person name="Chaboub L."/>
            <person name="Chen D."/>
            <person name="Coyle M."/>
            <person name="Deiros D.R."/>
            <person name="Dinh H."/>
            <person name="Forbes L."/>
            <person name="Fowler G."/>
            <person name="Francisco L."/>
            <person name="Fu Q."/>
            <person name="Gubbala S."/>
            <person name="Hale W."/>
            <person name="Han Y."/>
            <person name="Hemphill L."/>
            <person name="Highlander S.K."/>
            <person name="Hirani K."/>
            <person name="Hogues M."/>
            <person name="Jackson L."/>
            <person name="Jakkamsetti A."/>
            <person name="Javaid M."/>
            <person name="Jiang H."/>
            <person name="Korchina V."/>
            <person name="Kovar C."/>
            <person name="Lara F."/>
            <person name="Lee S."/>
            <person name="Mata R."/>
            <person name="Mathew T."/>
            <person name="Moen C."/>
            <person name="Morales K."/>
            <person name="Munidasa M."/>
            <person name="Nazareth L."/>
            <person name="Ngo R."/>
            <person name="Nguyen L."/>
            <person name="Okwuonu G."/>
            <person name="Ongeri F."/>
            <person name="Patil S."/>
            <person name="Petrosino J."/>
            <person name="Pham C."/>
            <person name="Pham P."/>
            <person name="Pu L.-L."/>
            <person name="Puazo M."/>
            <person name="Raj R."/>
            <person name="Reid J."/>
            <person name="Rouhana J."/>
            <person name="Saada N."/>
            <person name="Shang Y."/>
            <person name="Simmons D."/>
            <person name="Thornton R."/>
            <person name="Warren J."/>
            <person name="Weissenberger G."/>
            <person name="Zhang J."/>
            <person name="Zhang L."/>
            <person name="Zhou C."/>
            <person name="Zhu D."/>
            <person name="Muzny D."/>
            <person name="Worley K."/>
            <person name="Gibbs R."/>
        </authorList>
    </citation>
    <scope>NUCLEOTIDE SEQUENCE [LARGE SCALE GENOMIC DNA]</scope>
    <source>
        <strain evidence="2 3">ATCC 49957</strain>
    </source>
</reference>
<dbReference type="Pfam" id="PF13410">
    <property type="entry name" value="GST_C_2"/>
    <property type="match status" value="1"/>
</dbReference>